<comment type="caution">
    <text evidence="3">The sequence shown here is derived from an EMBL/GenBank/DDBJ whole genome shotgun (WGS) entry which is preliminary data.</text>
</comment>
<proteinExistence type="inferred from homology"/>
<accession>A0ABR6W9D4</accession>
<dbReference type="EMBL" id="VFIA01000024">
    <property type="protein sequence ID" value="MBC3793190.1"/>
    <property type="molecule type" value="Genomic_DNA"/>
</dbReference>
<organism evidence="3 4">
    <name type="scientific">Spirosoma utsteinense</name>
    <dbReference type="NCBI Taxonomy" id="2585773"/>
    <lineage>
        <taxon>Bacteria</taxon>
        <taxon>Pseudomonadati</taxon>
        <taxon>Bacteroidota</taxon>
        <taxon>Cytophagia</taxon>
        <taxon>Cytophagales</taxon>
        <taxon>Cytophagaceae</taxon>
        <taxon>Spirosoma</taxon>
    </lineage>
</organism>
<dbReference type="InterPro" id="IPR006016">
    <property type="entry name" value="UspA"/>
</dbReference>
<keyword evidence="4" id="KW-1185">Reference proteome</keyword>
<dbReference type="Proteomes" id="UP000700732">
    <property type="component" value="Unassembled WGS sequence"/>
</dbReference>
<evidence type="ECO:0000313" key="3">
    <source>
        <dbReference type="EMBL" id="MBC3793190.1"/>
    </source>
</evidence>
<comment type="similarity">
    <text evidence="1">Belongs to the universal stress protein A family.</text>
</comment>
<dbReference type="PANTHER" id="PTHR46268">
    <property type="entry name" value="STRESS RESPONSE PROTEIN NHAX"/>
    <property type="match status" value="1"/>
</dbReference>
<dbReference type="InterPro" id="IPR006015">
    <property type="entry name" value="Universal_stress_UspA"/>
</dbReference>
<gene>
    <name evidence="3" type="ORF">FH603_3707</name>
</gene>
<feature type="domain" description="UspA" evidence="2">
    <location>
        <begin position="24"/>
        <end position="172"/>
    </location>
</feature>
<dbReference type="PRINTS" id="PR01438">
    <property type="entry name" value="UNVRSLSTRESS"/>
</dbReference>
<evidence type="ECO:0000313" key="4">
    <source>
        <dbReference type="Proteomes" id="UP000700732"/>
    </source>
</evidence>
<sequence>MADPTHGPGIDYAAPLTINEALLMKTILIPIDFSALAQSTAHFGLELAQRMTARIVLLHVVQPSPPVPTFNVPVVELTAWNDTLQAQMAQALSHFQGEIGHYQRERGLTSVPISTRLVVGQPADCILDVAASEKASFIVMGTVGAANAWDKLIGSVASAVAQRADRPVWILPAAVPLDSLRRFAYFADMEGQELSCINQVMNLGERLRAKLEVVHVSPLLDEEFDVAESLVESFEDTYAPERITFHHLTFDSVPEGIETYVRSHQPDVIVLAHRNRGFVEKIFHKSLIRQLSLTTKRPLLIIPKKS</sequence>
<dbReference type="PANTHER" id="PTHR46268:SF6">
    <property type="entry name" value="UNIVERSAL STRESS PROTEIN UP12"/>
    <property type="match status" value="1"/>
</dbReference>
<reference evidence="3 4" key="1">
    <citation type="submission" date="2019-06" db="EMBL/GenBank/DDBJ databases">
        <title>Spirosoma utsteinense sp. nov. isolated from Antarctic ice-free soils.</title>
        <authorList>
            <person name="Tahon G."/>
        </authorList>
    </citation>
    <scope>NUCLEOTIDE SEQUENCE [LARGE SCALE GENOMIC DNA]</scope>
    <source>
        <strain evidence="3 4">LMG 31447</strain>
    </source>
</reference>
<name>A0ABR6W9D4_9BACT</name>
<dbReference type="Pfam" id="PF00582">
    <property type="entry name" value="Usp"/>
    <property type="match status" value="1"/>
</dbReference>
<protein>
    <submittedName>
        <fullName evidence="3">Nucleotide-binding universal stress UspA family protein</fullName>
    </submittedName>
</protein>
<dbReference type="CDD" id="cd00293">
    <property type="entry name" value="USP-like"/>
    <property type="match status" value="1"/>
</dbReference>
<dbReference type="RefSeq" id="WP_186738975.1">
    <property type="nucleotide sequence ID" value="NZ_VFIA01000024.1"/>
</dbReference>
<evidence type="ECO:0000256" key="1">
    <source>
        <dbReference type="ARBA" id="ARBA00008791"/>
    </source>
</evidence>
<dbReference type="SUPFAM" id="SSF52402">
    <property type="entry name" value="Adenine nucleotide alpha hydrolases-like"/>
    <property type="match status" value="2"/>
</dbReference>
<evidence type="ECO:0000259" key="2">
    <source>
        <dbReference type="Pfam" id="PF00582"/>
    </source>
</evidence>
<dbReference type="InterPro" id="IPR014729">
    <property type="entry name" value="Rossmann-like_a/b/a_fold"/>
</dbReference>
<dbReference type="Gene3D" id="3.40.50.620">
    <property type="entry name" value="HUPs"/>
    <property type="match status" value="2"/>
</dbReference>